<dbReference type="GO" id="GO:0006741">
    <property type="term" value="P:NADP+ biosynthetic process"/>
    <property type="evidence" value="ECO:0007669"/>
    <property type="project" value="TreeGrafter"/>
</dbReference>
<dbReference type="GO" id="GO:0019674">
    <property type="term" value="P:NAD+ metabolic process"/>
    <property type="evidence" value="ECO:0007669"/>
    <property type="project" value="InterPro"/>
</dbReference>
<keyword evidence="1" id="KW-0732">Signal</keyword>
<feature type="chain" id="PRO_5018555812" evidence="1">
    <location>
        <begin position="19"/>
        <end position="129"/>
    </location>
</feature>
<accession>A0A3S5FED7</accession>
<evidence type="ECO:0000256" key="1">
    <source>
        <dbReference type="SAM" id="SignalP"/>
    </source>
</evidence>
<dbReference type="PANTHER" id="PTHR20275:SF0">
    <property type="entry name" value="NAD KINASE"/>
    <property type="match status" value="1"/>
</dbReference>
<evidence type="ECO:0000313" key="3">
    <source>
        <dbReference type="Proteomes" id="UP000784294"/>
    </source>
</evidence>
<organism evidence="2 3">
    <name type="scientific">Protopolystoma xenopodis</name>
    <dbReference type="NCBI Taxonomy" id="117903"/>
    <lineage>
        <taxon>Eukaryota</taxon>
        <taxon>Metazoa</taxon>
        <taxon>Spiralia</taxon>
        <taxon>Lophotrochozoa</taxon>
        <taxon>Platyhelminthes</taxon>
        <taxon>Monogenea</taxon>
        <taxon>Polyopisthocotylea</taxon>
        <taxon>Polystomatidea</taxon>
        <taxon>Polystomatidae</taxon>
        <taxon>Protopolystoma</taxon>
    </lineage>
</organism>
<name>A0A3S5FED7_9PLAT</name>
<dbReference type="GO" id="GO:0003951">
    <property type="term" value="F:NAD+ kinase activity"/>
    <property type="evidence" value="ECO:0007669"/>
    <property type="project" value="InterPro"/>
</dbReference>
<dbReference type="OrthoDB" id="24581at2759"/>
<dbReference type="AlphaFoldDB" id="A0A3S5FED7"/>
<sequence length="129" mass="13778">MLFALSGLIISTPTGSTAYSMAAGASMLHPSLPAIMVTPINPHSLSCRPLGLPVGIRLEVQLADDGRSKFANVACDGRPCRRRQIVRGDLVCVTASPYPVPCLCSENQVSLPNVSSYQIVLFHSLQLRS</sequence>
<reference evidence="2" key="1">
    <citation type="submission" date="2018-11" db="EMBL/GenBank/DDBJ databases">
        <authorList>
            <consortium name="Pathogen Informatics"/>
        </authorList>
    </citation>
    <scope>NUCLEOTIDE SEQUENCE</scope>
</reference>
<dbReference type="Gene3D" id="2.60.200.30">
    <property type="entry name" value="Probable inorganic polyphosphate/atp-NAD kinase, domain 2"/>
    <property type="match status" value="1"/>
</dbReference>
<dbReference type="Pfam" id="PF20143">
    <property type="entry name" value="NAD_kinase_C"/>
    <property type="match status" value="1"/>
</dbReference>
<feature type="signal peptide" evidence="1">
    <location>
        <begin position="1"/>
        <end position="18"/>
    </location>
</feature>
<proteinExistence type="predicted"/>
<dbReference type="PANTHER" id="PTHR20275">
    <property type="entry name" value="NAD KINASE"/>
    <property type="match status" value="1"/>
</dbReference>
<dbReference type="InterPro" id="IPR017437">
    <property type="entry name" value="ATP-NAD_kinase_PpnK-typ_C"/>
</dbReference>
<gene>
    <name evidence="2" type="ORF">PXEA_LOCUS18119</name>
</gene>
<evidence type="ECO:0000313" key="2">
    <source>
        <dbReference type="EMBL" id="VEL24679.1"/>
    </source>
</evidence>
<dbReference type="SUPFAM" id="SSF111331">
    <property type="entry name" value="NAD kinase/diacylglycerol kinase-like"/>
    <property type="match status" value="1"/>
</dbReference>
<comment type="caution">
    <text evidence="2">The sequence shown here is derived from an EMBL/GenBank/DDBJ whole genome shotgun (WGS) entry which is preliminary data.</text>
</comment>
<dbReference type="InterPro" id="IPR016064">
    <property type="entry name" value="NAD/diacylglycerol_kinase_sf"/>
</dbReference>
<dbReference type="Proteomes" id="UP000784294">
    <property type="component" value="Unassembled WGS sequence"/>
</dbReference>
<protein>
    <submittedName>
        <fullName evidence="2">Uncharacterized protein</fullName>
    </submittedName>
</protein>
<keyword evidence="3" id="KW-1185">Reference proteome</keyword>
<dbReference type="EMBL" id="CAAALY010068995">
    <property type="protein sequence ID" value="VEL24679.1"/>
    <property type="molecule type" value="Genomic_DNA"/>
</dbReference>